<evidence type="ECO:0000256" key="7">
    <source>
        <dbReference type="RuleBase" id="RU361203"/>
    </source>
</evidence>
<dbReference type="Gene3D" id="3.40.50.300">
    <property type="entry name" value="P-loop containing nucleotide triphosphate hydrolases"/>
    <property type="match status" value="1"/>
</dbReference>
<dbReference type="InterPro" id="IPR058922">
    <property type="entry name" value="WHD_DRP"/>
</dbReference>
<dbReference type="GO" id="GO:0009626">
    <property type="term" value="P:plant-type hypersensitive response"/>
    <property type="evidence" value="ECO:0007669"/>
    <property type="project" value="UniProtKB-ARBA"/>
</dbReference>
<accession>A0A5J9W9V2</accession>
<dbReference type="Gene3D" id="3.80.10.10">
    <property type="entry name" value="Ribonuclease Inhibitor"/>
    <property type="match status" value="5"/>
</dbReference>
<dbReference type="InterPro" id="IPR056789">
    <property type="entry name" value="LRR_R13L1-DRL21"/>
</dbReference>
<evidence type="ECO:0000259" key="10">
    <source>
        <dbReference type="Pfam" id="PF14008"/>
    </source>
</evidence>
<evidence type="ECO:0000259" key="12">
    <source>
        <dbReference type="Pfam" id="PF23559"/>
    </source>
</evidence>
<evidence type="ECO:0000256" key="6">
    <source>
        <dbReference type="ARBA" id="ARBA00023180"/>
    </source>
</evidence>
<dbReference type="InterPro" id="IPR042197">
    <property type="entry name" value="Apaf_helical"/>
</dbReference>
<dbReference type="Pfam" id="PF14008">
    <property type="entry name" value="Metallophos_C"/>
    <property type="match status" value="1"/>
</dbReference>
<feature type="domain" description="R13L1/DRL21-like LRR repeat region" evidence="13">
    <location>
        <begin position="1011"/>
        <end position="1151"/>
    </location>
</feature>
<dbReference type="CDD" id="cd00839">
    <property type="entry name" value="MPP_PAPs"/>
    <property type="match status" value="1"/>
</dbReference>
<evidence type="ECO:0000256" key="5">
    <source>
        <dbReference type="ARBA" id="ARBA00022821"/>
    </source>
</evidence>
<keyword evidence="5" id="KW-0611">Plant defense</keyword>
<reference evidence="14 15" key="1">
    <citation type="journal article" date="2019" name="Sci. Rep.">
        <title>A high-quality genome of Eragrostis curvula grass provides insights into Poaceae evolution and supports new strategies to enhance forage quality.</title>
        <authorList>
            <person name="Carballo J."/>
            <person name="Santos B.A.C.M."/>
            <person name="Zappacosta D."/>
            <person name="Garbus I."/>
            <person name="Selva J.P."/>
            <person name="Gallo C.A."/>
            <person name="Diaz A."/>
            <person name="Albertini E."/>
            <person name="Caccamo M."/>
            <person name="Echenique V."/>
        </authorList>
    </citation>
    <scope>NUCLEOTIDE SEQUENCE [LARGE SCALE GENOMIC DNA]</scope>
    <source>
        <strain evidence="15">cv. Victoria</strain>
        <tissue evidence="14">Leaf</tissue>
    </source>
</reference>
<keyword evidence="2" id="KW-0732">Signal</keyword>
<comment type="caution">
    <text evidence="14">The sequence shown here is derived from an EMBL/GenBank/DDBJ whole genome shotgun (WGS) entry which is preliminary data.</text>
</comment>
<proteinExistence type="inferred from homology"/>
<dbReference type="GO" id="GO:0046872">
    <property type="term" value="F:metal ion binding"/>
    <property type="evidence" value="ECO:0007669"/>
    <property type="project" value="InterPro"/>
</dbReference>
<dbReference type="OrthoDB" id="653625at2759"/>
<gene>
    <name evidence="14" type="ORF">EJB05_03588</name>
</gene>
<keyword evidence="4 7" id="KW-0378">Hydrolase</keyword>
<dbReference type="SUPFAM" id="SSF49363">
    <property type="entry name" value="Purple acid phosphatase, N-terminal domain"/>
    <property type="match status" value="1"/>
</dbReference>
<dbReference type="InterPro" id="IPR008963">
    <property type="entry name" value="Purple_acid_Pase-like_N"/>
</dbReference>
<feature type="domain" description="Disease resistance protein winged helix" evidence="12">
    <location>
        <begin position="750"/>
        <end position="830"/>
    </location>
</feature>
<dbReference type="InterPro" id="IPR025733">
    <property type="entry name" value="PAPs_C"/>
</dbReference>
<dbReference type="GO" id="GO:0002758">
    <property type="term" value="P:innate immune response-activating signaling pathway"/>
    <property type="evidence" value="ECO:0007669"/>
    <property type="project" value="UniProtKB-ARBA"/>
</dbReference>
<dbReference type="Pfam" id="PF00931">
    <property type="entry name" value="NB-ARC"/>
    <property type="match status" value="1"/>
</dbReference>
<dbReference type="Gene3D" id="1.10.10.10">
    <property type="entry name" value="Winged helix-like DNA-binding domain superfamily/Winged helix DNA-binding domain"/>
    <property type="match status" value="1"/>
</dbReference>
<evidence type="ECO:0000259" key="13">
    <source>
        <dbReference type="Pfam" id="PF25019"/>
    </source>
</evidence>
<dbReference type="InterPro" id="IPR004843">
    <property type="entry name" value="Calcineurin-like_PHP"/>
</dbReference>
<dbReference type="SUPFAM" id="SSF52047">
    <property type="entry name" value="RNI-like"/>
    <property type="match status" value="2"/>
</dbReference>
<dbReference type="Pfam" id="PF25019">
    <property type="entry name" value="LRR_R13L1-DRL21"/>
    <property type="match status" value="1"/>
</dbReference>
<dbReference type="InterPro" id="IPR041792">
    <property type="entry name" value="MPP_PAP"/>
</dbReference>
<name>A0A5J9W9V2_9POAL</name>
<evidence type="ECO:0000259" key="8">
    <source>
        <dbReference type="Pfam" id="PF00149"/>
    </source>
</evidence>
<evidence type="ECO:0000256" key="2">
    <source>
        <dbReference type="ARBA" id="ARBA00022729"/>
    </source>
</evidence>
<evidence type="ECO:0000256" key="1">
    <source>
        <dbReference type="ARBA" id="ARBA00008723"/>
    </source>
</evidence>
<dbReference type="InterPro" id="IPR002182">
    <property type="entry name" value="NB-ARC"/>
</dbReference>
<dbReference type="PANTHER" id="PTHR22953">
    <property type="entry name" value="ACID PHOSPHATASE RELATED"/>
    <property type="match status" value="1"/>
</dbReference>
<keyword evidence="3" id="KW-0677">Repeat</keyword>
<dbReference type="InterPro" id="IPR036388">
    <property type="entry name" value="WH-like_DNA-bd_sf"/>
</dbReference>
<dbReference type="Pfam" id="PF23559">
    <property type="entry name" value="WHD_DRP"/>
    <property type="match status" value="1"/>
</dbReference>
<dbReference type="Pfam" id="PF16656">
    <property type="entry name" value="Pur_ac_phosph_N"/>
    <property type="match status" value="1"/>
</dbReference>
<dbReference type="InterPro" id="IPR039331">
    <property type="entry name" value="PAPs-like"/>
</dbReference>
<dbReference type="Gramene" id="TVU44154">
    <property type="protein sequence ID" value="TVU44154"/>
    <property type="gene ID" value="EJB05_03588"/>
</dbReference>
<dbReference type="EC" id="3.1.3.2" evidence="7"/>
<dbReference type="InterPro" id="IPR029052">
    <property type="entry name" value="Metallo-depent_PP-like"/>
</dbReference>
<dbReference type="SUPFAM" id="SSF52058">
    <property type="entry name" value="L domain-like"/>
    <property type="match status" value="1"/>
</dbReference>
<dbReference type="InterPro" id="IPR027417">
    <property type="entry name" value="P-loop_NTPase"/>
</dbReference>
<evidence type="ECO:0000313" key="14">
    <source>
        <dbReference type="EMBL" id="TVU44154.1"/>
    </source>
</evidence>
<feature type="non-terminal residue" evidence="14">
    <location>
        <position position="1"/>
    </location>
</feature>
<dbReference type="Gene3D" id="1.10.8.430">
    <property type="entry name" value="Helical domain of apoptotic protease-activating factors"/>
    <property type="match status" value="1"/>
</dbReference>
<evidence type="ECO:0000256" key="4">
    <source>
        <dbReference type="ARBA" id="ARBA00022801"/>
    </source>
</evidence>
<feature type="domain" description="Purple acid phosphatase C-terminal" evidence="10">
    <location>
        <begin position="475"/>
        <end position="511"/>
    </location>
</feature>
<dbReference type="EMBL" id="RWGY01000004">
    <property type="protein sequence ID" value="TVU44154.1"/>
    <property type="molecule type" value="Genomic_DNA"/>
</dbReference>
<feature type="domain" description="NB-ARC" evidence="9">
    <location>
        <begin position="596"/>
        <end position="655"/>
    </location>
</feature>
<keyword evidence="6" id="KW-0325">Glycoprotein</keyword>
<dbReference type="SUPFAM" id="SSF56300">
    <property type="entry name" value="Metallo-dependent phosphatases"/>
    <property type="match status" value="1"/>
</dbReference>
<dbReference type="Gene3D" id="2.60.40.380">
    <property type="entry name" value="Purple acid phosphatase-like, N-terminal"/>
    <property type="match status" value="1"/>
</dbReference>
<sequence>MGATRVSGAEQIDSEANLVTRHLFPPATTLSGPSRPVTVPIGDRGHAVDLPDTDPRVQRHVTGWAPEQIAVALDAAPTSAWVSWITGEFQMGGAVKPLDPSTVRSVVRYGLAANSLVHEAAGESLVYSQLYPFEGLQNYTSGIIHHVRLQGLRPGTKYYYQCGDPSIPNAMSDVHAFRTMPAVGPTSYPGRIAVVGDLGLTYNTTSTVEHMVRNQPDLVLLVGDVTYANLYLTNGTGTDCYSCSFASSTPIHETYQPRWDYWGRYMEPVTSSVPMMVVEGNHEIEEQIHSKTFASYSSRFAFPSEASGSFSPFYYSFDVGGIHFIMLASYADYKKSGEQYRWLERDLSKVDRSVTPWLIAGWHAPWYTTYKAHYREVECMRVEMEELLYSYSVDIVFTGHVHAYERSNRVFNYTLDPCGPVHISVGDGGNREKMATSHADEPGHCPDPLSTPDPFMAGFCAFNFTSGPAAGRFCWDRQPEYSAYRESSFGHGILEVKNETHALWSWHRNQDLYASIGDEIYIVRVPDQCLIRSRRVAFKRGKAKRQIQTHTICLLSSAIVHLTFVLNSTSAAAHAHGGDGKECNICLNLARPVQTMYLLVLDDVWNDDFDKWAKLKACLEHGDAGSAILITTRGERVSQLISTGIDHDIAVLDKKFIKEIIERRAFSLQESKPVELLDLVDEIAKRCFGSPLAAKALGSVLSNKATIQEWKSISEASIICNGKTEILPILKLSYDDLPADMKQCFALCAVFPKDYEIDVDMLIQLWMALGFIAEQDDMCTEFVGKRIFKEMVSRSFFQDVKEVRVNKYERSQGYYSRIICKIHDLMHDVALSVMENECVAITNGSNSITSELLAKARHVRFITSEAGAILNRSKKNISPTIQTLLCETFMSEGLQYESKYSSLRALKLRVSSFPMRPKHLHHLRYLDLSDSSIQALPEDISILYNLQTLKLSRCKKLRRLPEHMRYMTALRQLYIDGCWRLKWMPLELGRLTSLKILTNFVAGIGSDCSNLGELQHLNIGGSLELSQLANVTEVDAEVANLGHKKELRNLSLIWTRELPLIRSSSDTDEEWPLLWTSRETDQQHSHKVLEGLKPPDELQSLRIHSYQGTAFPTWMGMLQHMVELYLYDCKKCEKLPSLCQVPALQVVHLDKLESLQYLYSNGGTSFTFPKLKELTLTSLYHFQAWREPNWEYKEGIIFPDLEKLTISWCRKLIALPGAELDTESCGEDSSIAYTAFPALKVLKLEGLQTFQRWKAVEATQGRHISFPELEELSVRGCPELTALPEAPLLRELYGRVNTLARSSFPALKVLQLEDLGSFRGWEAVDTTEGRQILFPRLKELSIRTCPKLTALPAVTLQGTLFGHDDIRPWSAFPELKVLTLGFLKSFKSWGVTEGTYGERPFFTKLERAVIVGCPELTTLPKAPKLSALTIGVLNPQIYLEIPRFLHLLSRLDFQSDENITFELKDGMEKCDHESPLKEMCLSHCNLFFWSRALAQWTAFVQIQHLTIWDCNMLVYWPEKEFERLVSLRRLRIWGCKNLIGRTEAPDDQPASERIQLLPHLESLDISSCINLVEVFNLPPSLKRMEVSVCHKLRRVLGKQEDRPTLNQRRPSTDVVASPVVQKPSSSATDHFLPCLEYLHIEHCSFESLTEVRNLPPSLRELSITYCSGILSLSGRLDALQQLRISWSDRLRSLNLGDLRALEFLTIAGCKSLASLPDGPQAYSSLRELIIIECPRIKSLPSSLQRRLPSLAETELDARYQGIYPPYKLSFIS</sequence>
<feature type="domain" description="Purple acid phosphatase N-terminal" evidence="11">
    <location>
        <begin position="66"/>
        <end position="179"/>
    </location>
</feature>
<evidence type="ECO:0000313" key="15">
    <source>
        <dbReference type="Proteomes" id="UP000324897"/>
    </source>
</evidence>
<dbReference type="Gene3D" id="3.60.21.10">
    <property type="match status" value="2"/>
</dbReference>
<feature type="domain" description="Calcineurin-like phosphoesterase" evidence="8">
    <location>
        <begin position="191"/>
        <end position="404"/>
    </location>
</feature>
<comment type="similarity">
    <text evidence="1 7">Belongs to the metallophosphoesterase superfamily. Purple acid phosphatase family.</text>
</comment>
<comment type="catalytic activity">
    <reaction evidence="7">
        <text>a phosphate monoester + H2O = an alcohol + phosphate</text>
        <dbReference type="Rhea" id="RHEA:15017"/>
        <dbReference type="ChEBI" id="CHEBI:15377"/>
        <dbReference type="ChEBI" id="CHEBI:30879"/>
        <dbReference type="ChEBI" id="CHEBI:43474"/>
        <dbReference type="ChEBI" id="CHEBI:67140"/>
        <dbReference type="EC" id="3.1.3.2"/>
    </reaction>
</comment>
<dbReference type="InterPro" id="IPR015914">
    <property type="entry name" value="PAPs_N"/>
</dbReference>
<evidence type="ECO:0000259" key="9">
    <source>
        <dbReference type="Pfam" id="PF00931"/>
    </source>
</evidence>
<evidence type="ECO:0000259" key="11">
    <source>
        <dbReference type="Pfam" id="PF16656"/>
    </source>
</evidence>
<dbReference type="GO" id="GO:0043531">
    <property type="term" value="F:ADP binding"/>
    <property type="evidence" value="ECO:0007669"/>
    <property type="project" value="InterPro"/>
</dbReference>
<dbReference type="PANTHER" id="PTHR22953:SF15">
    <property type="entry name" value="PURPLE ACID PHOSPHATASE 13"/>
    <property type="match status" value="1"/>
</dbReference>
<protein>
    <recommendedName>
        <fullName evidence="7">Purple acid phosphatase</fullName>
        <ecNumber evidence="7">3.1.3.2</ecNumber>
    </recommendedName>
</protein>
<evidence type="ECO:0000256" key="3">
    <source>
        <dbReference type="ARBA" id="ARBA00022737"/>
    </source>
</evidence>
<dbReference type="InterPro" id="IPR032675">
    <property type="entry name" value="LRR_dom_sf"/>
</dbReference>
<dbReference type="PRINTS" id="PR00364">
    <property type="entry name" value="DISEASERSIST"/>
</dbReference>
<dbReference type="GO" id="GO:0003993">
    <property type="term" value="F:acid phosphatase activity"/>
    <property type="evidence" value="ECO:0007669"/>
    <property type="project" value="UniProtKB-EC"/>
</dbReference>
<keyword evidence="15" id="KW-1185">Reference proteome</keyword>
<dbReference type="FunFam" id="1.10.10.10:FF:000322">
    <property type="entry name" value="Probable disease resistance protein At1g63360"/>
    <property type="match status" value="1"/>
</dbReference>
<dbReference type="Proteomes" id="UP000324897">
    <property type="component" value="Chromosome 5"/>
</dbReference>
<organism evidence="14 15">
    <name type="scientific">Eragrostis curvula</name>
    <name type="common">weeping love grass</name>
    <dbReference type="NCBI Taxonomy" id="38414"/>
    <lineage>
        <taxon>Eukaryota</taxon>
        <taxon>Viridiplantae</taxon>
        <taxon>Streptophyta</taxon>
        <taxon>Embryophyta</taxon>
        <taxon>Tracheophyta</taxon>
        <taxon>Spermatophyta</taxon>
        <taxon>Magnoliopsida</taxon>
        <taxon>Liliopsida</taxon>
        <taxon>Poales</taxon>
        <taxon>Poaceae</taxon>
        <taxon>PACMAD clade</taxon>
        <taxon>Chloridoideae</taxon>
        <taxon>Eragrostideae</taxon>
        <taxon>Eragrostidinae</taxon>
        <taxon>Eragrostis</taxon>
    </lineage>
</organism>
<dbReference type="Pfam" id="PF00149">
    <property type="entry name" value="Metallophos"/>
    <property type="match status" value="1"/>
</dbReference>
<dbReference type="SUPFAM" id="SSF52540">
    <property type="entry name" value="P-loop containing nucleoside triphosphate hydrolases"/>
    <property type="match status" value="1"/>
</dbReference>
<dbReference type="GO" id="GO:0042742">
    <property type="term" value="P:defense response to bacterium"/>
    <property type="evidence" value="ECO:0007669"/>
    <property type="project" value="UniProtKB-ARBA"/>
</dbReference>